<dbReference type="OrthoDB" id="10044044at2759"/>
<dbReference type="Proteomes" id="UP000053611">
    <property type="component" value="Unassembled WGS sequence"/>
</dbReference>
<evidence type="ECO:0000313" key="3">
    <source>
        <dbReference type="Proteomes" id="UP000053611"/>
    </source>
</evidence>
<dbReference type="RefSeq" id="XP_018279561.1">
    <property type="nucleotide sequence ID" value="XM_018422891.1"/>
</dbReference>
<accession>A0A0J0XPM0</accession>
<dbReference type="GeneID" id="28983494"/>
<feature type="domain" description="Hemerythrin-like" evidence="1">
    <location>
        <begin position="29"/>
        <end position="156"/>
    </location>
</feature>
<dbReference type="PANTHER" id="PTHR38048:SF1">
    <property type="entry name" value="HEMERYTHRIN-LIKE DOMAIN-CONTAINING PROTEIN"/>
    <property type="match status" value="1"/>
</dbReference>
<dbReference type="EMBL" id="KQ087198">
    <property type="protein sequence ID" value="KLT43070.1"/>
    <property type="molecule type" value="Genomic_DNA"/>
</dbReference>
<organism evidence="2 3">
    <name type="scientific">Cutaneotrichosporon oleaginosum</name>
    <dbReference type="NCBI Taxonomy" id="879819"/>
    <lineage>
        <taxon>Eukaryota</taxon>
        <taxon>Fungi</taxon>
        <taxon>Dikarya</taxon>
        <taxon>Basidiomycota</taxon>
        <taxon>Agaricomycotina</taxon>
        <taxon>Tremellomycetes</taxon>
        <taxon>Trichosporonales</taxon>
        <taxon>Trichosporonaceae</taxon>
        <taxon>Cutaneotrichosporon</taxon>
    </lineage>
</organism>
<dbReference type="CDD" id="cd12108">
    <property type="entry name" value="Hr-like"/>
    <property type="match status" value="1"/>
</dbReference>
<dbReference type="Pfam" id="PF01814">
    <property type="entry name" value="Hemerythrin"/>
    <property type="match status" value="1"/>
</dbReference>
<dbReference type="STRING" id="879819.A0A0J0XPM0"/>
<dbReference type="InterPro" id="IPR012312">
    <property type="entry name" value="Hemerythrin-like"/>
</dbReference>
<dbReference type="InterPro" id="IPR053206">
    <property type="entry name" value="Dimeric_xanthone_biosynth"/>
</dbReference>
<name>A0A0J0XPM0_9TREE</name>
<dbReference type="PANTHER" id="PTHR38048">
    <property type="entry name" value="EXPRESSED PROTEIN"/>
    <property type="match status" value="1"/>
</dbReference>
<proteinExistence type="predicted"/>
<dbReference type="Gene3D" id="1.20.120.520">
    <property type="entry name" value="nmb1532 protein domain like"/>
    <property type="match status" value="1"/>
</dbReference>
<gene>
    <name evidence="2" type="ORF">CC85DRAFT_284828</name>
</gene>
<reference evidence="2 3" key="1">
    <citation type="submission" date="2015-03" db="EMBL/GenBank/DDBJ databases">
        <title>Genomics and transcriptomics of the oil-accumulating basidiomycete yeast T. oleaginosus allow insights into substrate utilization and the diverse evolutionary trajectories of mating systems in fungi.</title>
        <authorList>
            <consortium name="DOE Joint Genome Institute"/>
            <person name="Kourist R."/>
            <person name="Kracht O."/>
            <person name="Bracharz F."/>
            <person name="Lipzen A."/>
            <person name="Nolan M."/>
            <person name="Ohm R."/>
            <person name="Grigoriev I."/>
            <person name="Sun S."/>
            <person name="Heitman J."/>
            <person name="Bruck T."/>
            <person name="Nowrousian M."/>
        </authorList>
    </citation>
    <scope>NUCLEOTIDE SEQUENCE [LARGE SCALE GENOMIC DNA]</scope>
    <source>
        <strain evidence="2 3">IBC0246</strain>
    </source>
</reference>
<keyword evidence="3" id="KW-1185">Reference proteome</keyword>
<protein>
    <recommendedName>
        <fullName evidence="1">Hemerythrin-like domain-containing protein</fullName>
    </recommendedName>
</protein>
<sequence>MTTIPKSAAASAAAAARLEHQWLAPSRGMAAFHASFKHAFETNYALADGSFHMHGMTLPAFLQRARGVARSLDAHHRIEEAHIFPYLHKHPSFRPSSDHVQSHRIIHDGLERYNAYLDKASRDPASYNAREFRAVMDSFRKPLYDHLDQEVRDLEPESLRAAGVTLDEVRMLPF</sequence>
<evidence type="ECO:0000313" key="2">
    <source>
        <dbReference type="EMBL" id="KLT43070.1"/>
    </source>
</evidence>
<evidence type="ECO:0000259" key="1">
    <source>
        <dbReference type="Pfam" id="PF01814"/>
    </source>
</evidence>
<dbReference type="AlphaFoldDB" id="A0A0J0XPM0"/>